<evidence type="ECO:0000313" key="3">
    <source>
        <dbReference type="Proteomes" id="UP001589693"/>
    </source>
</evidence>
<dbReference type="PANTHER" id="PTHR34180">
    <property type="entry name" value="PEPTIDASE C45"/>
    <property type="match status" value="1"/>
</dbReference>
<keyword evidence="3" id="KW-1185">Reference proteome</keyword>
<gene>
    <name evidence="2" type="ORF">ACFFQA_01570</name>
</gene>
<dbReference type="InterPro" id="IPR005079">
    <property type="entry name" value="Peptidase_C45_hydrolase"/>
</dbReference>
<proteinExistence type="predicted"/>
<dbReference type="InterPro" id="IPR047801">
    <property type="entry name" value="Peptidase_C45"/>
</dbReference>
<protein>
    <submittedName>
        <fullName evidence="2">C45 family autoproteolytic acyltransferase/hydrolase</fullName>
    </submittedName>
</protein>
<name>A0ABV5ZNZ5_9PSEU</name>
<dbReference type="EMBL" id="JBHLZU010000002">
    <property type="protein sequence ID" value="MFB9902618.1"/>
    <property type="molecule type" value="Genomic_DNA"/>
</dbReference>
<accession>A0ABV5ZNZ5</accession>
<keyword evidence="2" id="KW-0012">Acyltransferase</keyword>
<dbReference type="NCBIfam" id="NF040521">
    <property type="entry name" value="C45_proenzyme"/>
    <property type="match status" value="1"/>
</dbReference>
<sequence>MTVRIDHHELGGMPWVVVRGERRAAFRALGEEFAGRIRDLVLGMPEIAAMRRYEATGTGAEALTELVRLTERGAPEQHAELAELAKGADMPLRTLLLANLRGDVPNEVIATGCSDVLWRGRRSVLAHNEDGTAGQEEHMVLLTLQLDGEPAVSSLWYPGFLPGNAFVVTGLGMVLGIDHIPLVQPRPGVGRHFVARGLHAVRGVEDVVRFLGRNPSAGGFAYNVGDLDTGRLVQVESASGSTAMHEVTPARPWAWHTNHLRHLTELPDRASASSVARAQVLTRLSAPKADPDTDWFVEVLTRSAPRGVHRDPVPGDQSATLCSFVADLTTREVTVVRRGGTPVTISVDRLLGGPA</sequence>
<reference evidence="2 3" key="1">
    <citation type="submission" date="2024-09" db="EMBL/GenBank/DDBJ databases">
        <authorList>
            <person name="Sun Q."/>
            <person name="Mori K."/>
        </authorList>
    </citation>
    <scope>NUCLEOTIDE SEQUENCE [LARGE SCALE GENOMIC DNA]</scope>
    <source>
        <strain evidence="2 3">TBRC 7907</strain>
    </source>
</reference>
<dbReference type="RefSeq" id="WP_377849694.1">
    <property type="nucleotide sequence ID" value="NZ_JBHLZU010000002.1"/>
</dbReference>
<keyword evidence="2" id="KW-0808">Transferase</keyword>
<dbReference type="GO" id="GO:0016746">
    <property type="term" value="F:acyltransferase activity"/>
    <property type="evidence" value="ECO:0007669"/>
    <property type="project" value="UniProtKB-KW"/>
</dbReference>
<feature type="domain" description="Peptidase C45 hydrolase" evidence="1">
    <location>
        <begin position="122"/>
        <end position="335"/>
    </location>
</feature>
<evidence type="ECO:0000259" key="1">
    <source>
        <dbReference type="Pfam" id="PF03417"/>
    </source>
</evidence>
<organism evidence="2 3">
    <name type="scientific">Allokutzneria oryzae</name>
    <dbReference type="NCBI Taxonomy" id="1378989"/>
    <lineage>
        <taxon>Bacteria</taxon>
        <taxon>Bacillati</taxon>
        <taxon>Actinomycetota</taxon>
        <taxon>Actinomycetes</taxon>
        <taxon>Pseudonocardiales</taxon>
        <taxon>Pseudonocardiaceae</taxon>
        <taxon>Allokutzneria</taxon>
    </lineage>
</organism>
<evidence type="ECO:0000313" key="2">
    <source>
        <dbReference type="EMBL" id="MFB9902618.1"/>
    </source>
</evidence>
<comment type="caution">
    <text evidence="2">The sequence shown here is derived from an EMBL/GenBank/DDBJ whole genome shotgun (WGS) entry which is preliminary data.</text>
</comment>
<dbReference type="PANTHER" id="PTHR34180:SF1">
    <property type="entry name" value="BETA-ALANYL-DOPAMINE_CARCININE HYDROLASE"/>
    <property type="match status" value="1"/>
</dbReference>
<dbReference type="Gene3D" id="3.60.60.10">
    <property type="entry name" value="Penicillin V Acylase, Chain A"/>
    <property type="match status" value="1"/>
</dbReference>
<dbReference type="InterPro" id="IPR047794">
    <property type="entry name" value="C45_proenzyme-like"/>
</dbReference>
<dbReference type="Pfam" id="PF03417">
    <property type="entry name" value="AAT"/>
    <property type="match status" value="1"/>
</dbReference>
<dbReference type="Proteomes" id="UP001589693">
    <property type="component" value="Unassembled WGS sequence"/>
</dbReference>